<evidence type="ECO:0000313" key="3">
    <source>
        <dbReference type="Proteomes" id="UP001208041"/>
    </source>
</evidence>
<dbReference type="InterPro" id="IPR058114">
    <property type="entry name" value="RcgA-like"/>
</dbReference>
<evidence type="ECO:0000256" key="1">
    <source>
        <dbReference type="SAM" id="Phobius"/>
    </source>
</evidence>
<feature type="transmembrane region" description="Helical" evidence="1">
    <location>
        <begin position="22"/>
        <end position="46"/>
    </location>
</feature>
<dbReference type="EMBL" id="JAOYFC010000005">
    <property type="protein sequence ID" value="MCV6825927.1"/>
    <property type="molecule type" value="Genomic_DNA"/>
</dbReference>
<reference evidence="2" key="1">
    <citation type="submission" date="2022-10" db="EMBL/GenBank/DDBJ databases">
        <authorList>
            <person name="Yue Y."/>
        </authorList>
    </citation>
    <scope>NUCLEOTIDE SEQUENCE</scope>
    <source>
        <strain evidence="2">Z654</strain>
    </source>
</reference>
<evidence type="ECO:0000313" key="2">
    <source>
        <dbReference type="EMBL" id="MCV6825927.1"/>
    </source>
</evidence>
<sequence>MNLIGSAVLRASDSLRVVFETFGITFSFVVVAVSAEFVTLSSPQILAEKRRIRFARQLCLLSPRTHDKECKITKENEKKSCNVLNMNGKYFVAPQRSRDNFKRLFARLAAEGAGRPLDLHGFPDGPWTPETLTQAICDLSGNNKGIDLRTVQLWFQANDNGIGADNIRWLAQIFGCRDPEATSLWQAELTAAKERLKSQRRAAKKKQATDPPEEKSAKTIVLPEKIRGFSLARRSEAIFSGSPLDLPSCIFAGAVALGLSSYFLGIHSVTYGDTGASLKQVGFIWAPNWTILFMVLLPLFCAFVIELIHFWKNEGRLTFLPEGDRERSVIDWSRRIKGSSLTYWSVFVMCVGFAGLFQWIGVRFTSLTSGGGDYAIDWGTLALVRPDVISVPQALGFTGLAYLYMCLCFYLFFVGLILLYTLAYDLWDIARHSEHASEKDTHDVSLRVMRGIFRCTLLGIMVATCMKLQSFYLTSSGTSFPRWLVDDILSALGGSEVTNPENTLSRPTHYTSLLVTLASCIPFLYGSIRIGFDSSFHRAWVKMTSIISLLTISYLMIGAFTGFSILLFFGIMIAVYGLFDPDLGKRTAGGRKGDQIVS</sequence>
<keyword evidence="3" id="KW-1185">Reference proteome</keyword>
<feature type="transmembrane region" description="Helical" evidence="1">
    <location>
        <begin position="341"/>
        <end position="360"/>
    </location>
</feature>
<feature type="transmembrane region" description="Helical" evidence="1">
    <location>
        <begin position="249"/>
        <end position="269"/>
    </location>
</feature>
<keyword evidence="1" id="KW-1133">Transmembrane helix</keyword>
<evidence type="ECO:0008006" key="4">
    <source>
        <dbReference type="Google" id="ProtNLM"/>
    </source>
</evidence>
<accession>A0AAE3LRU7</accession>
<name>A0AAE3LRU7_9RHOB</name>
<dbReference type="NCBIfam" id="NF047336">
    <property type="entry name" value="conj_memb_RcgA"/>
    <property type="match status" value="1"/>
</dbReference>
<feature type="transmembrane region" description="Helical" evidence="1">
    <location>
        <begin position="401"/>
        <end position="423"/>
    </location>
</feature>
<proteinExistence type="predicted"/>
<keyword evidence="1" id="KW-0472">Membrane</keyword>
<dbReference type="AlphaFoldDB" id="A0AAE3LRU7"/>
<feature type="transmembrane region" description="Helical" evidence="1">
    <location>
        <begin position="289"/>
        <end position="311"/>
    </location>
</feature>
<protein>
    <recommendedName>
        <fullName evidence="4">Transmembrane protein</fullName>
    </recommendedName>
</protein>
<comment type="caution">
    <text evidence="2">The sequence shown here is derived from an EMBL/GenBank/DDBJ whole genome shotgun (WGS) entry which is preliminary data.</text>
</comment>
<feature type="transmembrane region" description="Helical" evidence="1">
    <location>
        <begin position="452"/>
        <end position="473"/>
    </location>
</feature>
<organism evidence="2 3">
    <name type="scientific">Halocynthiibacter halioticoli</name>
    <dbReference type="NCBI Taxonomy" id="2986804"/>
    <lineage>
        <taxon>Bacteria</taxon>
        <taxon>Pseudomonadati</taxon>
        <taxon>Pseudomonadota</taxon>
        <taxon>Alphaproteobacteria</taxon>
        <taxon>Rhodobacterales</taxon>
        <taxon>Paracoccaceae</taxon>
        <taxon>Halocynthiibacter</taxon>
    </lineage>
</organism>
<keyword evidence="1" id="KW-0812">Transmembrane</keyword>
<dbReference type="RefSeq" id="WP_263954903.1">
    <property type="nucleotide sequence ID" value="NZ_JAOYFC010000005.1"/>
</dbReference>
<dbReference type="Proteomes" id="UP001208041">
    <property type="component" value="Unassembled WGS sequence"/>
</dbReference>
<feature type="transmembrane region" description="Helical" evidence="1">
    <location>
        <begin position="549"/>
        <end position="579"/>
    </location>
</feature>
<feature type="transmembrane region" description="Helical" evidence="1">
    <location>
        <begin position="510"/>
        <end position="528"/>
    </location>
</feature>
<gene>
    <name evidence="2" type="ORF">OH136_15295</name>
</gene>